<dbReference type="GO" id="GO:0035251">
    <property type="term" value="F:UDP-glucosyltransferase activity"/>
    <property type="evidence" value="ECO:0007669"/>
    <property type="project" value="InterPro"/>
</dbReference>
<feature type="region of interest" description="Disordered" evidence="3">
    <location>
        <begin position="684"/>
        <end position="740"/>
    </location>
</feature>
<dbReference type="SUPFAM" id="SSF53756">
    <property type="entry name" value="UDP-Glycosyltransferase/glycogen phosphorylase"/>
    <property type="match status" value="1"/>
</dbReference>
<feature type="compositionally biased region" description="Polar residues" evidence="3">
    <location>
        <begin position="723"/>
        <end position="740"/>
    </location>
</feature>
<dbReference type="CDD" id="cd03784">
    <property type="entry name" value="GT1_Gtf-like"/>
    <property type="match status" value="1"/>
</dbReference>
<reference evidence="4" key="1">
    <citation type="submission" date="2020-06" db="EMBL/GenBank/DDBJ databases">
        <authorList>
            <person name="Li T."/>
            <person name="Hu X."/>
            <person name="Zhang T."/>
            <person name="Song X."/>
            <person name="Zhang H."/>
            <person name="Dai N."/>
            <person name="Sheng W."/>
            <person name="Hou X."/>
            <person name="Wei L."/>
        </authorList>
    </citation>
    <scope>NUCLEOTIDE SEQUENCE</scope>
    <source>
        <strain evidence="4">K16</strain>
        <tissue evidence="4">Leaf</tissue>
    </source>
</reference>
<feature type="compositionally biased region" description="Basic and acidic residues" evidence="3">
    <location>
        <begin position="699"/>
        <end position="708"/>
    </location>
</feature>
<comment type="similarity">
    <text evidence="1">Belongs to the UDP-glycosyltransferase family.</text>
</comment>
<proteinExistence type="inferred from homology"/>
<protein>
    <submittedName>
        <fullName evidence="4">UDP-glucose flavonoid 3-O-glucosyltransferase 6</fullName>
    </submittedName>
</protein>
<dbReference type="EMBL" id="JACGWL010000007">
    <property type="protein sequence ID" value="KAK4397887.1"/>
    <property type="molecule type" value="Genomic_DNA"/>
</dbReference>
<dbReference type="InterPro" id="IPR035595">
    <property type="entry name" value="UDP_glycos_trans_CS"/>
</dbReference>
<keyword evidence="5" id="KW-1185">Reference proteome</keyword>
<comment type="caution">
    <text evidence="4">The sequence shown here is derived from an EMBL/GenBank/DDBJ whole genome shotgun (WGS) entry which is preliminary data.</text>
</comment>
<dbReference type="PANTHER" id="PTHR48048">
    <property type="entry name" value="GLYCOSYLTRANSFERASE"/>
    <property type="match status" value="1"/>
</dbReference>
<dbReference type="Proteomes" id="UP001289374">
    <property type="component" value="Unassembled WGS sequence"/>
</dbReference>
<dbReference type="PANTHER" id="PTHR48048:SF88">
    <property type="entry name" value="GLYCOSYLTRANSFERASE"/>
    <property type="match status" value="1"/>
</dbReference>
<dbReference type="InterPro" id="IPR002213">
    <property type="entry name" value="UDP_glucos_trans"/>
</dbReference>
<gene>
    <name evidence="4" type="ORF">Sango_1264200</name>
</gene>
<dbReference type="FunFam" id="3.40.50.2000:FF:000056">
    <property type="entry name" value="Glycosyltransferase"/>
    <property type="match status" value="1"/>
</dbReference>
<keyword evidence="2" id="KW-0808">Transferase</keyword>
<accession>A0AAE1WRF6</accession>
<sequence>MAEAKQLASLVFVPLPVISHLASAVQTAKLLAERDERLSITILIMKLPMDAKTSSFIKNPPHSRVNFVELPQGEPVSADSSRSPENFVRRYVESQKDLVRDAVADIIKSSSSSKIAGFVIDMMCPSIIDVANGFGVPSYVYVTFGSAVLGLMFHLQSLRDDHNKDVTEYKNLDLELSIPTYLKPVPTTVWPSSVFYDDGDHLSFVKRYREAKGIIVNTFIEFESHQIEALSTDEKIPPIYPLGPILQGGGSQTDREKPNHGEIFEWLDRQPDSSVVFLCFGSQGCLDEDQVMEIAVALENSGHRFLWSLRKPPPKGKIDFPKEYENPQEVLPEGFLKRTSEIGKVIGWAPQMAVLSHPAVGGFVSHCGWNSILESVWCGVPMATWPLTVDQQSNAFLLVKEFEMAVEIKMDYRKESGIIVGAETIEKAIKLLMEPENGIRVKLRALKEKSRIALTEGGSSSNYLKRFIEDVVDNKSSNVQCGRHGNWTRQPLTTGVGAGVCGVGRRSVGLCWCHGTGLVHITWHIAGLVEERSGVVRTGCAARGRAGLASEVSVGRRERALASRRPCAETFDRLCARARRCGRLSADWQTVGTGCPDVRKNSAGRQTVRGRARQRAHTVGRTDDCRQRPRLGGWLRMLKHKTCAGHVMGRLRLVTAHLHDNSGKLQAKRLWTISNSGCRQFWASPRAGGGSSLEALPRAGEEGRDHSPKASPRAGRVAVSPQLEATPQTGIPYESSNTPG</sequence>
<evidence type="ECO:0000256" key="3">
    <source>
        <dbReference type="SAM" id="MobiDB-lite"/>
    </source>
</evidence>
<organism evidence="4 5">
    <name type="scientific">Sesamum angolense</name>
    <dbReference type="NCBI Taxonomy" id="2727404"/>
    <lineage>
        <taxon>Eukaryota</taxon>
        <taxon>Viridiplantae</taxon>
        <taxon>Streptophyta</taxon>
        <taxon>Embryophyta</taxon>
        <taxon>Tracheophyta</taxon>
        <taxon>Spermatophyta</taxon>
        <taxon>Magnoliopsida</taxon>
        <taxon>eudicotyledons</taxon>
        <taxon>Gunneridae</taxon>
        <taxon>Pentapetalae</taxon>
        <taxon>asterids</taxon>
        <taxon>lamiids</taxon>
        <taxon>Lamiales</taxon>
        <taxon>Pedaliaceae</taxon>
        <taxon>Sesamum</taxon>
    </lineage>
</organism>
<evidence type="ECO:0000256" key="1">
    <source>
        <dbReference type="ARBA" id="ARBA00009995"/>
    </source>
</evidence>
<reference evidence="4" key="2">
    <citation type="journal article" date="2024" name="Plant">
        <title>Genomic evolution and insights into agronomic trait innovations of Sesamum species.</title>
        <authorList>
            <person name="Miao H."/>
            <person name="Wang L."/>
            <person name="Qu L."/>
            <person name="Liu H."/>
            <person name="Sun Y."/>
            <person name="Le M."/>
            <person name="Wang Q."/>
            <person name="Wei S."/>
            <person name="Zheng Y."/>
            <person name="Lin W."/>
            <person name="Duan Y."/>
            <person name="Cao H."/>
            <person name="Xiong S."/>
            <person name="Wang X."/>
            <person name="Wei L."/>
            <person name="Li C."/>
            <person name="Ma Q."/>
            <person name="Ju M."/>
            <person name="Zhao R."/>
            <person name="Li G."/>
            <person name="Mu C."/>
            <person name="Tian Q."/>
            <person name="Mei H."/>
            <person name="Zhang T."/>
            <person name="Gao T."/>
            <person name="Zhang H."/>
        </authorList>
    </citation>
    <scope>NUCLEOTIDE SEQUENCE</scope>
    <source>
        <strain evidence="4">K16</strain>
    </source>
</reference>
<dbReference type="PROSITE" id="PS00375">
    <property type="entry name" value="UDPGT"/>
    <property type="match status" value="1"/>
</dbReference>
<dbReference type="InterPro" id="IPR050481">
    <property type="entry name" value="UDP-glycosyltransf_plant"/>
</dbReference>
<dbReference type="AlphaFoldDB" id="A0AAE1WRF6"/>
<evidence type="ECO:0000313" key="5">
    <source>
        <dbReference type="Proteomes" id="UP001289374"/>
    </source>
</evidence>
<name>A0AAE1WRF6_9LAMI</name>
<dbReference type="Pfam" id="PF00201">
    <property type="entry name" value="UDPGT"/>
    <property type="match status" value="1"/>
</dbReference>
<evidence type="ECO:0000313" key="4">
    <source>
        <dbReference type="EMBL" id="KAK4397887.1"/>
    </source>
</evidence>
<evidence type="ECO:0000256" key="2">
    <source>
        <dbReference type="ARBA" id="ARBA00022679"/>
    </source>
</evidence>
<dbReference type="Gene3D" id="3.40.50.2000">
    <property type="entry name" value="Glycogen Phosphorylase B"/>
    <property type="match status" value="2"/>
</dbReference>